<dbReference type="InterPro" id="IPR011856">
    <property type="entry name" value="tRNA_endonuc-like_dom_sf"/>
</dbReference>
<feature type="domain" description="TnsA endonuclease N-terminal" evidence="2">
    <location>
        <begin position="192"/>
        <end position="267"/>
    </location>
</feature>
<name>A0A564ZPW8_9BACT</name>
<sequence>MLEIGQKTPDYPHGYGFWQCGCGKKTKPLYFGNYARYANVTHHPNPMQDQKLRRYLPQISRKRKAASHAVSVGHPEPKPKGDPDLLSSVEVGDVVPGFEKGWGYCQCGCGGQTRIYKGGARRFIVGHSSKTPEFRLAQSLRAAEQAREADFSPYDRIGRSVRGTHFSPKLGRPVNFMSLYEKKAFEILDDMQNVLSFEEQPFNLSYFYNGSQCTYVPDVLVCVADGRKVLLEIKPESRLGSPRVQAKHAAAEAFCRNKGMFFMVVTESQLFKEQRIEFGEPSVGAYGVSAAARP</sequence>
<dbReference type="GO" id="GO:0003676">
    <property type="term" value="F:nucleic acid binding"/>
    <property type="evidence" value="ECO:0007669"/>
    <property type="project" value="InterPro"/>
</dbReference>
<evidence type="ECO:0000256" key="1">
    <source>
        <dbReference type="SAM" id="MobiDB-lite"/>
    </source>
</evidence>
<proteinExistence type="predicted"/>
<reference evidence="3 4" key="1">
    <citation type="submission" date="2019-07" db="EMBL/GenBank/DDBJ databases">
        <authorList>
            <person name="Cremers G."/>
        </authorList>
    </citation>
    <scope>NUCLEOTIDE SEQUENCE [LARGE SCALE GENOMIC DNA]</scope>
</reference>
<dbReference type="Proteomes" id="UP000334340">
    <property type="component" value="Unassembled WGS sequence"/>
</dbReference>
<organism evidence="3 4">
    <name type="scientific">Candidatus Methylomirabilis lanthanidiphila</name>
    <dbReference type="NCBI Taxonomy" id="2211376"/>
    <lineage>
        <taxon>Bacteria</taxon>
        <taxon>Candidatus Methylomirabilota</taxon>
        <taxon>Candidatus Methylomirabilia</taxon>
        <taxon>Candidatus Methylomirabilales</taxon>
        <taxon>Candidatus Methylomirabilaceae</taxon>
        <taxon>Candidatus Methylomirabilis</taxon>
    </lineage>
</organism>
<accession>A0A564ZPW8</accession>
<dbReference type="Pfam" id="PF08722">
    <property type="entry name" value="Tn7_TnsA-like_N"/>
    <property type="match status" value="1"/>
</dbReference>
<dbReference type="EMBL" id="CABIKM010000073">
    <property type="protein sequence ID" value="VUZ86598.1"/>
    <property type="molecule type" value="Genomic_DNA"/>
</dbReference>
<dbReference type="AlphaFoldDB" id="A0A564ZPW8"/>
<evidence type="ECO:0000313" key="4">
    <source>
        <dbReference type="Proteomes" id="UP000334340"/>
    </source>
</evidence>
<keyword evidence="4" id="KW-1185">Reference proteome</keyword>
<protein>
    <recommendedName>
        <fullName evidence="2">TnsA endonuclease N-terminal domain-containing protein</fullName>
    </recommendedName>
</protein>
<feature type="region of interest" description="Disordered" evidence="1">
    <location>
        <begin position="66"/>
        <end position="86"/>
    </location>
</feature>
<dbReference type="Gene3D" id="3.40.1350.10">
    <property type="match status" value="1"/>
</dbReference>
<evidence type="ECO:0000313" key="3">
    <source>
        <dbReference type="EMBL" id="VUZ86598.1"/>
    </source>
</evidence>
<dbReference type="InterPro" id="IPR014833">
    <property type="entry name" value="TnsA_N"/>
</dbReference>
<evidence type="ECO:0000259" key="2">
    <source>
        <dbReference type="Pfam" id="PF08722"/>
    </source>
</evidence>
<gene>
    <name evidence="3" type="ORF">MELA_03003</name>
</gene>